<dbReference type="CDD" id="cd06261">
    <property type="entry name" value="TM_PBP2"/>
    <property type="match status" value="1"/>
</dbReference>
<protein>
    <recommendedName>
        <fullName evidence="9">Phosphate transport system permease protein</fullName>
    </recommendedName>
</protein>
<comment type="similarity">
    <text evidence="2 9">Belongs to the binding-protein-dependent transport system permease family. CysTW subfamily.</text>
</comment>
<evidence type="ECO:0000256" key="1">
    <source>
        <dbReference type="ARBA" id="ARBA00004651"/>
    </source>
</evidence>
<dbReference type="InterPro" id="IPR011864">
    <property type="entry name" value="Phosphate_PstC"/>
</dbReference>
<comment type="subcellular location">
    <subcellularLocation>
        <location evidence="9">Cell inner membrane</location>
        <topology evidence="9">Multi-pass membrane protein</topology>
    </subcellularLocation>
    <subcellularLocation>
        <location evidence="1">Cell membrane</location>
        <topology evidence="1">Multi-pass membrane protein</topology>
    </subcellularLocation>
</comment>
<dbReference type="PROSITE" id="PS50928">
    <property type="entry name" value="ABC_TM1"/>
    <property type="match status" value="1"/>
</dbReference>
<dbReference type="GO" id="GO:0006817">
    <property type="term" value="P:phosphate ion transport"/>
    <property type="evidence" value="ECO:0007669"/>
    <property type="project" value="UniProtKB-KW"/>
</dbReference>
<evidence type="ECO:0000256" key="7">
    <source>
        <dbReference type="ARBA" id="ARBA00022989"/>
    </source>
</evidence>
<dbReference type="GO" id="GO:0005315">
    <property type="term" value="F:phosphate transmembrane transporter activity"/>
    <property type="evidence" value="ECO:0007669"/>
    <property type="project" value="InterPro"/>
</dbReference>
<dbReference type="EMBL" id="AJSX01000030">
    <property type="protein sequence ID" value="EIJ69418.1"/>
    <property type="molecule type" value="Genomic_DNA"/>
</dbReference>
<feature type="transmembrane region" description="Helical" evidence="9">
    <location>
        <begin position="258"/>
        <end position="280"/>
    </location>
</feature>
<keyword evidence="8 9" id="KW-0472">Membrane</keyword>
<evidence type="ECO:0000313" key="11">
    <source>
        <dbReference type="EMBL" id="EIJ69418.1"/>
    </source>
</evidence>
<evidence type="ECO:0000256" key="3">
    <source>
        <dbReference type="ARBA" id="ARBA00022448"/>
    </source>
</evidence>
<dbReference type="SUPFAM" id="SSF161098">
    <property type="entry name" value="MetI-like"/>
    <property type="match status" value="1"/>
</dbReference>
<evidence type="ECO:0000256" key="6">
    <source>
        <dbReference type="ARBA" id="ARBA00022692"/>
    </source>
</evidence>
<dbReference type="Gene3D" id="1.10.3720.10">
    <property type="entry name" value="MetI-like"/>
    <property type="match status" value="1"/>
</dbReference>
<dbReference type="NCBIfam" id="TIGR02138">
    <property type="entry name" value="phosphate_pstC"/>
    <property type="match status" value="1"/>
</dbReference>
<evidence type="ECO:0000259" key="10">
    <source>
        <dbReference type="PROSITE" id="PS50928"/>
    </source>
</evidence>
<dbReference type="InterPro" id="IPR000515">
    <property type="entry name" value="MetI-like"/>
</dbReference>
<feature type="transmembrane region" description="Helical" evidence="9">
    <location>
        <begin position="145"/>
        <end position="165"/>
    </location>
</feature>
<evidence type="ECO:0000256" key="2">
    <source>
        <dbReference type="ARBA" id="ARBA00007069"/>
    </source>
</evidence>
<keyword evidence="6 9" id="KW-0812">Transmembrane</keyword>
<keyword evidence="12" id="KW-1185">Reference proteome</keyword>
<accession>I3DCH5</accession>
<feature type="transmembrane region" description="Helical" evidence="9">
    <location>
        <begin position="12"/>
        <end position="33"/>
    </location>
</feature>
<comment type="function">
    <text evidence="9">Part of the binding-protein-dependent transport system for phosphate; probably responsible for the translocation of the substrate across the membrane.</text>
</comment>
<feature type="transmembrane region" description="Helical" evidence="9">
    <location>
        <begin position="109"/>
        <end position="133"/>
    </location>
</feature>
<dbReference type="PANTHER" id="PTHR30425">
    <property type="entry name" value="PHOSPHATE TRANSPORT SYSTEM PERMEASE PROTEIN PST"/>
    <property type="match status" value="1"/>
</dbReference>
<dbReference type="PATRIC" id="fig|1095749.3.peg.1070"/>
<reference evidence="11 12" key="1">
    <citation type="submission" date="2012-03" db="EMBL/GenBank/DDBJ databases">
        <authorList>
            <person name="Harkins D.M."/>
            <person name="Madupu R."/>
            <person name="Durkin A.S."/>
            <person name="Torralba M."/>
            <person name="Methe B."/>
            <person name="Sutton G.G."/>
            <person name="Nelson K.E."/>
        </authorList>
    </citation>
    <scope>NUCLEOTIDE SEQUENCE [LARGE SCALE GENOMIC DNA]</scope>
    <source>
        <strain evidence="11 12">CCUG 2042</strain>
    </source>
</reference>
<dbReference type="InterPro" id="IPR035906">
    <property type="entry name" value="MetI-like_sf"/>
</dbReference>
<gene>
    <name evidence="11" type="primary">pstC_2</name>
    <name evidence="11" type="ORF">HMPREF1052_0871</name>
</gene>
<evidence type="ECO:0000256" key="4">
    <source>
        <dbReference type="ARBA" id="ARBA00022475"/>
    </source>
</evidence>
<keyword evidence="5 9" id="KW-0592">Phosphate transport</keyword>
<name>I3DCH5_9PAST</name>
<sequence>MLIEMKGQYFKFGVHFFTFLSVCILFTLVAFLFTESSTFFSQNRLSDFLWNTDWDVSSEPFSFGIFYILLANFLVAFLACIISSVIAFGVTLFICFYAKTKYQKLLIKLIKILAGIPSIIYGFFALFVIVKLLENVLSISSGESLLAGSFILSIMILPFFTSHMIESMELVKKQYQQDSDALGISIEFFIQKVVFPTCLKASVAGFILAFSRAIGETMATMMAIGNTPLFPYLLSKIQTIPSLIALEMGTSEVGSQHYYALIASGSTLFCIVFILNIILFQLERKNGK</sequence>
<keyword evidence="7 9" id="KW-1133">Transmembrane helix</keyword>
<feature type="transmembrane region" description="Helical" evidence="9">
    <location>
        <begin position="64"/>
        <end position="97"/>
    </location>
</feature>
<dbReference type="InterPro" id="IPR051124">
    <property type="entry name" value="Phosphate_Transport_Permease"/>
</dbReference>
<dbReference type="Proteomes" id="UP000006457">
    <property type="component" value="Unassembled WGS sequence"/>
</dbReference>
<keyword evidence="3 9" id="KW-0813">Transport</keyword>
<evidence type="ECO:0000256" key="5">
    <source>
        <dbReference type="ARBA" id="ARBA00022592"/>
    </source>
</evidence>
<evidence type="ECO:0000256" key="8">
    <source>
        <dbReference type="ARBA" id="ARBA00023136"/>
    </source>
</evidence>
<evidence type="ECO:0000256" key="9">
    <source>
        <dbReference type="RuleBase" id="RU363054"/>
    </source>
</evidence>
<dbReference type="AlphaFoldDB" id="I3DCH5"/>
<keyword evidence="9" id="KW-0997">Cell inner membrane</keyword>
<evidence type="ECO:0000313" key="12">
    <source>
        <dbReference type="Proteomes" id="UP000006457"/>
    </source>
</evidence>
<feature type="domain" description="ABC transmembrane type-1" evidence="10">
    <location>
        <begin position="69"/>
        <end position="279"/>
    </location>
</feature>
<proteinExistence type="inferred from homology"/>
<comment type="caution">
    <text evidence="11">The sequence shown here is derived from an EMBL/GenBank/DDBJ whole genome shotgun (WGS) entry which is preliminary data.</text>
</comment>
<dbReference type="GO" id="GO:0005886">
    <property type="term" value="C:plasma membrane"/>
    <property type="evidence" value="ECO:0007669"/>
    <property type="project" value="UniProtKB-SubCell"/>
</dbReference>
<keyword evidence="4" id="KW-1003">Cell membrane</keyword>
<feature type="transmembrane region" description="Helical" evidence="9">
    <location>
        <begin position="193"/>
        <end position="214"/>
    </location>
</feature>
<dbReference type="eggNOG" id="COG0573">
    <property type="taxonomic scope" value="Bacteria"/>
</dbReference>
<organism evidence="11 12">
    <name type="scientific">Pasteurella bettyae CCUG 2042</name>
    <dbReference type="NCBI Taxonomy" id="1095749"/>
    <lineage>
        <taxon>Bacteria</taxon>
        <taxon>Pseudomonadati</taxon>
        <taxon>Pseudomonadota</taxon>
        <taxon>Gammaproteobacteria</taxon>
        <taxon>Pasteurellales</taxon>
        <taxon>Pasteurellaceae</taxon>
        <taxon>Pasteurella</taxon>
    </lineage>
</organism>
<dbReference type="PANTHER" id="PTHR30425:SF1">
    <property type="entry name" value="PHOSPHATE TRANSPORT SYSTEM PERMEASE PROTEIN PSTC"/>
    <property type="match status" value="1"/>
</dbReference>